<dbReference type="EMBL" id="CP000930">
    <property type="protein sequence ID" value="ABZ84836.1"/>
    <property type="molecule type" value="Genomic_DNA"/>
</dbReference>
<organism evidence="2 3">
    <name type="scientific">Heliobacterium modesticaldum (strain ATCC 51547 / Ice1)</name>
    <dbReference type="NCBI Taxonomy" id="498761"/>
    <lineage>
        <taxon>Bacteria</taxon>
        <taxon>Bacillati</taxon>
        <taxon>Bacillota</taxon>
        <taxon>Clostridia</taxon>
        <taxon>Eubacteriales</taxon>
        <taxon>Heliobacteriaceae</taxon>
        <taxon>Heliomicrobium</taxon>
    </lineage>
</organism>
<feature type="coiled-coil region" evidence="1">
    <location>
        <begin position="11"/>
        <end position="38"/>
    </location>
</feature>
<evidence type="ECO:0000313" key="2">
    <source>
        <dbReference type="EMBL" id="ABZ84836.1"/>
    </source>
</evidence>
<dbReference type="HOGENOM" id="CLU_2232824_0_0_9"/>
<evidence type="ECO:0000313" key="3">
    <source>
        <dbReference type="Proteomes" id="UP000008550"/>
    </source>
</evidence>
<accession>B0THQ3</accession>
<proteinExistence type="predicted"/>
<name>B0THQ3_HELMI</name>
<dbReference type="AlphaFoldDB" id="B0THQ3"/>
<protein>
    <submittedName>
        <fullName evidence="2">Uncharacterized protein</fullName>
    </submittedName>
</protein>
<keyword evidence="3" id="KW-1185">Reference proteome</keyword>
<sequence length="105" mass="11908">MIDKVQGVSKGEIANRLKEALQQKIDETKAKQDKVLQADGTINWDEIGRTELVDLKLASFLDWEYKATMQANGIMEVKEVDKRTGETRVFATYTVQFIDGKLTVN</sequence>
<dbReference type="KEGG" id="hmo:HM1_2280"/>
<gene>
    <name evidence="2" type="ORF">HM1_2280</name>
</gene>
<keyword evidence="1" id="KW-0175">Coiled coil</keyword>
<reference evidence="2 3" key="1">
    <citation type="journal article" date="2008" name="J. Bacteriol.">
        <title>The genome of Heliobacterium modesticaldum, a phototrophic representative of the Firmicutes containing the simplest photosynthetic apparatus.</title>
        <authorList>
            <person name="Sattley W.M."/>
            <person name="Madigan M.T."/>
            <person name="Swingley W.D."/>
            <person name="Cheung P.C."/>
            <person name="Clocksin K.M."/>
            <person name="Conrad A.L."/>
            <person name="Dejesa L.C."/>
            <person name="Honchak B.M."/>
            <person name="Jung D.O."/>
            <person name="Karbach L.E."/>
            <person name="Kurdoglu A."/>
            <person name="Lahiri S."/>
            <person name="Mastrian S.D."/>
            <person name="Page L.E."/>
            <person name="Taylor H.L."/>
            <person name="Wang Z.T."/>
            <person name="Raymond J."/>
            <person name="Chen M."/>
            <person name="Blankenship R.E."/>
            <person name="Touchman J.W."/>
        </authorList>
    </citation>
    <scope>NUCLEOTIDE SEQUENCE [LARGE SCALE GENOMIC DNA]</scope>
    <source>
        <strain evidence="3">ATCC 51547 / Ice1</strain>
    </source>
</reference>
<dbReference type="Proteomes" id="UP000008550">
    <property type="component" value="Chromosome"/>
</dbReference>
<evidence type="ECO:0000256" key="1">
    <source>
        <dbReference type="SAM" id="Coils"/>
    </source>
</evidence>